<dbReference type="RefSeq" id="WP_145639656.1">
    <property type="nucleotide sequence ID" value="NZ_VIWP01000005.1"/>
</dbReference>
<feature type="region of interest" description="Disordered" evidence="1">
    <location>
        <begin position="532"/>
        <end position="582"/>
    </location>
</feature>
<name>A0A561QNU0_9HYPH</name>
<feature type="transmembrane region" description="Helical" evidence="2">
    <location>
        <begin position="432"/>
        <end position="452"/>
    </location>
</feature>
<evidence type="ECO:0000256" key="2">
    <source>
        <dbReference type="SAM" id="Phobius"/>
    </source>
</evidence>
<dbReference type="EMBL" id="VIWP01000005">
    <property type="protein sequence ID" value="TWF52085.1"/>
    <property type="molecule type" value="Genomic_DNA"/>
</dbReference>
<dbReference type="AlphaFoldDB" id="A0A561QNU0"/>
<reference evidence="3 4" key="1">
    <citation type="submission" date="2019-06" db="EMBL/GenBank/DDBJ databases">
        <title>Sorghum-associated microbial communities from plants grown in Nebraska, USA.</title>
        <authorList>
            <person name="Schachtman D."/>
        </authorList>
    </citation>
    <scope>NUCLEOTIDE SEQUENCE [LARGE SCALE GENOMIC DNA]</scope>
    <source>
        <strain evidence="3 4">1225</strain>
    </source>
</reference>
<proteinExistence type="predicted"/>
<keyword evidence="2" id="KW-0812">Transmembrane</keyword>
<protein>
    <submittedName>
        <fullName evidence="3">Uncharacterized protein</fullName>
    </submittedName>
</protein>
<organism evidence="3 4">
    <name type="scientific">Neorhizobium alkalisoli</name>
    <dbReference type="NCBI Taxonomy" id="528178"/>
    <lineage>
        <taxon>Bacteria</taxon>
        <taxon>Pseudomonadati</taxon>
        <taxon>Pseudomonadota</taxon>
        <taxon>Alphaproteobacteria</taxon>
        <taxon>Hyphomicrobiales</taxon>
        <taxon>Rhizobiaceae</taxon>
        <taxon>Rhizobium/Agrobacterium group</taxon>
        <taxon>Neorhizobium</taxon>
    </lineage>
</organism>
<feature type="transmembrane region" description="Helical" evidence="2">
    <location>
        <begin position="63"/>
        <end position="83"/>
    </location>
</feature>
<feature type="transmembrane region" description="Helical" evidence="2">
    <location>
        <begin position="149"/>
        <end position="165"/>
    </location>
</feature>
<evidence type="ECO:0000313" key="4">
    <source>
        <dbReference type="Proteomes" id="UP000320653"/>
    </source>
</evidence>
<gene>
    <name evidence="3" type="ORF">FHW37_105184</name>
</gene>
<feature type="transmembrane region" description="Helical" evidence="2">
    <location>
        <begin position="464"/>
        <end position="487"/>
    </location>
</feature>
<feature type="compositionally biased region" description="Basic and acidic residues" evidence="1">
    <location>
        <begin position="544"/>
        <end position="568"/>
    </location>
</feature>
<keyword evidence="2" id="KW-0472">Membrane</keyword>
<comment type="caution">
    <text evidence="3">The sequence shown here is derived from an EMBL/GenBank/DDBJ whole genome shotgun (WGS) entry which is preliminary data.</text>
</comment>
<sequence>MFEYFSNAGLGLNGRELMSLAVLATYLFFTLVVLLIGFRIMFLPLRLGRKAARGAIREISQPAALLTILWAVVLVPEPFIYLWNWFVSLGKAIIFNVPTIAAKFAINIYNCDSPLQCAAESSNLISQLWQDTLRSSLNDFQFPPGLDRAALAFMIVATIAVMIGGSKTETTGRPIFGASRDKVAAFIGLSVAFIFAAYLAFIAIVAVPVFDQKAPDLTEMAKELETRLDETSKQFDINFAELPFLQHERSALPTKEAFAAELSLKAGQNKTPDFVTSIWETQLLSWDRDYENLLAAAAAMPARSSEFIRNAKLFFQVNNEGHIGEMLSRRHVSRITAEFSDWQNDYRSNVLSCYSALRYTLGTLRVIRSNLQSVALDPIASRPSIDLPSSGSCSYLQPSIQGFLPQRSALAQSLGPFGAAAAWLLQTENQELALITGLLGFGFFGALAASFIRQYANRRDAEFPSLSFVIPAFIRGIGAAVLVFLLAKGGTAVFTKGDAPLNAYAIFFACFVAAVFSEDVWIWARKRQQTSMDTSEYGETGQKGADKRQKARPDDSRPAEAAEEEQRRKSAQLKQLEDDWGV</sequence>
<accession>A0A561QNU0</accession>
<feature type="transmembrane region" description="Helical" evidence="2">
    <location>
        <begin position="186"/>
        <end position="210"/>
    </location>
</feature>
<feature type="transmembrane region" description="Helical" evidence="2">
    <location>
        <begin position="20"/>
        <end position="42"/>
    </location>
</feature>
<evidence type="ECO:0000256" key="1">
    <source>
        <dbReference type="SAM" id="MobiDB-lite"/>
    </source>
</evidence>
<evidence type="ECO:0000313" key="3">
    <source>
        <dbReference type="EMBL" id="TWF52085.1"/>
    </source>
</evidence>
<feature type="transmembrane region" description="Helical" evidence="2">
    <location>
        <begin position="503"/>
        <end position="524"/>
    </location>
</feature>
<dbReference type="OrthoDB" id="1551493at2"/>
<keyword evidence="2" id="KW-1133">Transmembrane helix</keyword>
<dbReference type="Proteomes" id="UP000320653">
    <property type="component" value="Unassembled WGS sequence"/>
</dbReference>
<keyword evidence="4" id="KW-1185">Reference proteome</keyword>